<feature type="signal peptide" evidence="2">
    <location>
        <begin position="1"/>
        <end position="16"/>
    </location>
</feature>
<protein>
    <submittedName>
        <fullName evidence="3">Uncharacterized protein</fullName>
    </submittedName>
</protein>
<feature type="compositionally biased region" description="Basic residues" evidence="1">
    <location>
        <begin position="177"/>
        <end position="192"/>
    </location>
</feature>
<evidence type="ECO:0000256" key="2">
    <source>
        <dbReference type="SAM" id="SignalP"/>
    </source>
</evidence>
<name>A0AAN5I1Z7_9BILA</name>
<keyword evidence="4" id="KW-1185">Reference proteome</keyword>
<dbReference type="EMBL" id="BTRK01000004">
    <property type="protein sequence ID" value="GMR48883.1"/>
    <property type="molecule type" value="Genomic_DNA"/>
</dbReference>
<sequence>TMKVALIALLAIGASAELREKRQWFGGFGWPSAVVQPTVHTTSVQQPVVTQEVQQPVYQTQFATPIVQNHEHVVGTPVYKHVQHTVNVPTPVVDPVVITPRIIVPKPSTTKISVIQRVKRQILYQFWGGVWGAAPLEVAPAAHVHTNVVNPPLVQQVCHLPAPVSSLIPGSAGCPPRRAHSGRPARRPHPVHRSQTCSP</sequence>
<feature type="region of interest" description="Disordered" evidence="1">
    <location>
        <begin position="171"/>
        <end position="199"/>
    </location>
</feature>
<organism evidence="3 4">
    <name type="scientific">Pristionchus mayeri</name>
    <dbReference type="NCBI Taxonomy" id="1317129"/>
    <lineage>
        <taxon>Eukaryota</taxon>
        <taxon>Metazoa</taxon>
        <taxon>Ecdysozoa</taxon>
        <taxon>Nematoda</taxon>
        <taxon>Chromadorea</taxon>
        <taxon>Rhabditida</taxon>
        <taxon>Rhabditina</taxon>
        <taxon>Diplogasteromorpha</taxon>
        <taxon>Diplogasteroidea</taxon>
        <taxon>Neodiplogasteridae</taxon>
        <taxon>Pristionchus</taxon>
    </lineage>
</organism>
<evidence type="ECO:0000313" key="4">
    <source>
        <dbReference type="Proteomes" id="UP001328107"/>
    </source>
</evidence>
<feature type="non-terminal residue" evidence="3">
    <location>
        <position position="1"/>
    </location>
</feature>
<dbReference type="Proteomes" id="UP001328107">
    <property type="component" value="Unassembled WGS sequence"/>
</dbReference>
<proteinExistence type="predicted"/>
<keyword evidence="2" id="KW-0732">Signal</keyword>
<feature type="chain" id="PRO_5042832104" evidence="2">
    <location>
        <begin position="17"/>
        <end position="199"/>
    </location>
</feature>
<comment type="caution">
    <text evidence="3">The sequence shown here is derived from an EMBL/GenBank/DDBJ whole genome shotgun (WGS) entry which is preliminary data.</text>
</comment>
<dbReference type="AlphaFoldDB" id="A0AAN5I1Z7"/>
<accession>A0AAN5I1Z7</accession>
<gene>
    <name evidence="3" type="ORF">PMAYCL1PPCAC_19078</name>
</gene>
<evidence type="ECO:0000313" key="3">
    <source>
        <dbReference type="EMBL" id="GMR48883.1"/>
    </source>
</evidence>
<reference evidence="4" key="1">
    <citation type="submission" date="2022-10" db="EMBL/GenBank/DDBJ databases">
        <title>Genome assembly of Pristionchus species.</title>
        <authorList>
            <person name="Yoshida K."/>
            <person name="Sommer R.J."/>
        </authorList>
    </citation>
    <scope>NUCLEOTIDE SEQUENCE [LARGE SCALE GENOMIC DNA]</scope>
    <source>
        <strain evidence="4">RS5460</strain>
    </source>
</reference>
<evidence type="ECO:0000256" key="1">
    <source>
        <dbReference type="SAM" id="MobiDB-lite"/>
    </source>
</evidence>